<accession>A0A6H1Q9G4</accession>
<keyword evidence="1" id="KW-0614">Plasmid</keyword>
<organism evidence="1">
    <name type="scientific">Pseudomonas aeruginosa</name>
    <dbReference type="NCBI Taxonomy" id="287"/>
    <lineage>
        <taxon>Bacteria</taxon>
        <taxon>Pseudomonadati</taxon>
        <taxon>Pseudomonadota</taxon>
        <taxon>Gammaproteobacteria</taxon>
        <taxon>Pseudomonadales</taxon>
        <taxon>Pseudomonadaceae</taxon>
        <taxon>Pseudomonas</taxon>
    </lineage>
</organism>
<protein>
    <submittedName>
        <fullName evidence="1">Uncharacterized protein</fullName>
    </submittedName>
</protein>
<dbReference type="EMBL" id="MN961672">
    <property type="protein sequence ID" value="QIZ23467.1"/>
    <property type="molecule type" value="Genomic_DNA"/>
</dbReference>
<reference evidence="1" key="1">
    <citation type="submission" date="2020-01" db="EMBL/GenBank/DDBJ databases">
        <authorList>
            <person name="Zhou D."/>
        </authorList>
    </citation>
    <scope>NUCLEOTIDE SEQUENCE</scope>
    <source>
        <strain evidence="1">PA15W</strain>
        <plasmid evidence="1">pPA15W-NR</plasmid>
    </source>
</reference>
<dbReference type="AlphaFoldDB" id="A0A6H1Q9G4"/>
<dbReference type="RefSeq" id="WP_181726225.1">
    <property type="nucleotide sequence ID" value="NZ_MN961672.1"/>
</dbReference>
<sequence>MTVALNTQFTYPQVAIQSAVQFPAGHYVELDDIAFEANGLGRKLVQAQSVSAHGKEFSVGYLNVEGTGYVPIQDSARPVDLGDLDSITRENPELFRAVHQAFGGAADSYSHLEMVVALRSAIHQGIAPLNSTELKRVAGEARLYAKRAVWVHLNAIEAITDAPINWATKNL</sequence>
<evidence type="ECO:0000313" key="1">
    <source>
        <dbReference type="EMBL" id="QIZ23467.1"/>
    </source>
</evidence>
<name>A0A6H1Q9G4_PSEAI</name>
<geneLocation type="plasmid" evidence="1">
    <name>pPA15W-NR</name>
</geneLocation>
<proteinExistence type="predicted"/>